<keyword evidence="3" id="KW-1185">Reference proteome</keyword>
<protein>
    <submittedName>
        <fullName evidence="2">Uncharacterized protein</fullName>
    </submittedName>
</protein>
<evidence type="ECO:0000256" key="1">
    <source>
        <dbReference type="SAM" id="MobiDB-lite"/>
    </source>
</evidence>
<sequence>MLVARSQESILREDVSFFANCLVSWQSKKRTSVSNSTAEVVYIAAAYCTAQILCIASVVSGQQLTVTPTRINVALTLNDTKAPTTVSLKLLHNAFIQCDYQGDLKNRTLYKAFFYPKYKLLYHTILQCLSQKSTSWGEMPYDMQYVMYAVLSNKKVNLSQIIFDHLVHHQKSPKFLLYPRFVMACLFADLNKTCHIAPLTTIKGIDKHVFTRLNTDAKQTDDTKETPILGEPASTSSCTPVQVPTKRKPSTKASKPKMPKKTVQEDEIPEHVSAPTGQLDTSVPSSQMHQESPPHLAPHQSSQQDDVVLQREPSLTTEMSLDIQIAVHSPKDISISSPHTSLNSPTHFLHEIDYVFEQLASPPTSPIEE</sequence>
<dbReference type="Proteomes" id="UP000326396">
    <property type="component" value="Linkage Group LG15"/>
</dbReference>
<comment type="caution">
    <text evidence="2">The sequence shown here is derived from an EMBL/GenBank/DDBJ whole genome shotgun (WGS) entry which is preliminary data.</text>
</comment>
<evidence type="ECO:0000313" key="3">
    <source>
        <dbReference type="Proteomes" id="UP000326396"/>
    </source>
</evidence>
<organism evidence="2 3">
    <name type="scientific">Mikania micrantha</name>
    <name type="common">bitter vine</name>
    <dbReference type="NCBI Taxonomy" id="192012"/>
    <lineage>
        <taxon>Eukaryota</taxon>
        <taxon>Viridiplantae</taxon>
        <taxon>Streptophyta</taxon>
        <taxon>Embryophyta</taxon>
        <taxon>Tracheophyta</taxon>
        <taxon>Spermatophyta</taxon>
        <taxon>Magnoliopsida</taxon>
        <taxon>eudicotyledons</taxon>
        <taxon>Gunneridae</taxon>
        <taxon>Pentapetalae</taxon>
        <taxon>asterids</taxon>
        <taxon>campanulids</taxon>
        <taxon>Asterales</taxon>
        <taxon>Asteraceae</taxon>
        <taxon>Asteroideae</taxon>
        <taxon>Heliantheae alliance</taxon>
        <taxon>Eupatorieae</taxon>
        <taxon>Mikania</taxon>
    </lineage>
</organism>
<dbReference type="EMBL" id="SZYD01000007">
    <property type="protein sequence ID" value="KAD5802650.1"/>
    <property type="molecule type" value="Genomic_DNA"/>
</dbReference>
<proteinExistence type="predicted"/>
<gene>
    <name evidence="2" type="ORF">E3N88_14010</name>
</gene>
<feature type="compositionally biased region" description="Polar residues" evidence="1">
    <location>
        <begin position="275"/>
        <end position="290"/>
    </location>
</feature>
<name>A0A5N6P061_9ASTR</name>
<dbReference type="AlphaFoldDB" id="A0A5N6P061"/>
<evidence type="ECO:0000313" key="2">
    <source>
        <dbReference type="EMBL" id="KAD5802650.1"/>
    </source>
</evidence>
<feature type="compositionally biased region" description="Basic residues" evidence="1">
    <location>
        <begin position="245"/>
        <end position="260"/>
    </location>
</feature>
<feature type="compositionally biased region" description="Polar residues" evidence="1">
    <location>
        <begin position="233"/>
        <end position="242"/>
    </location>
</feature>
<reference evidence="2 3" key="1">
    <citation type="submission" date="2019-05" db="EMBL/GenBank/DDBJ databases">
        <title>Mikania micrantha, genome provides insights into the molecular mechanism of rapid growth.</title>
        <authorList>
            <person name="Liu B."/>
        </authorList>
    </citation>
    <scope>NUCLEOTIDE SEQUENCE [LARGE SCALE GENOMIC DNA]</scope>
    <source>
        <strain evidence="2">NLD-2019</strain>
        <tissue evidence="2">Leaf</tissue>
    </source>
</reference>
<dbReference type="OrthoDB" id="10666847at2759"/>
<feature type="region of interest" description="Disordered" evidence="1">
    <location>
        <begin position="220"/>
        <end position="308"/>
    </location>
</feature>
<accession>A0A5N6P061</accession>